<dbReference type="AlphaFoldDB" id="A0A930HM25"/>
<accession>A0A930HM25</accession>
<dbReference type="SUPFAM" id="SSF46689">
    <property type="entry name" value="Homeodomain-like"/>
    <property type="match status" value="1"/>
</dbReference>
<keyword evidence="2" id="KW-0238">DNA-binding</keyword>
<organism evidence="5 6">
    <name type="scientific">Prevotella aurantiaca</name>
    <dbReference type="NCBI Taxonomy" id="596085"/>
    <lineage>
        <taxon>Bacteria</taxon>
        <taxon>Pseudomonadati</taxon>
        <taxon>Bacteroidota</taxon>
        <taxon>Bacteroidia</taxon>
        <taxon>Bacteroidales</taxon>
        <taxon>Prevotellaceae</taxon>
        <taxon>Prevotella</taxon>
    </lineage>
</organism>
<evidence type="ECO:0000313" key="6">
    <source>
        <dbReference type="Proteomes" id="UP000771736"/>
    </source>
</evidence>
<dbReference type="Proteomes" id="UP000771736">
    <property type="component" value="Unassembled WGS sequence"/>
</dbReference>
<dbReference type="Gene3D" id="1.10.10.60">
    <property type="entry name" value="Homeodomain-like"/>
    <property type="match status" value="1"/>
</dbReference>
<dbReference type="PROSITE" id="PS01124">
    <property type="entry name" value="HTH_ARAC_FAMILY_2"/>
    <property type="match status" value="1"/>
</dbReference>
<keyword evidence="3" id="KW-0804">Transcription</keyword>
<sequence length="286" mass="33149">MDKGKVVNQVSLDNIDLEAVMKHQDKAFINEDVVLIYNGNILRSPLFHKEEIYQIAEPRIIFVMGGKGDTCINLQDYHLEQGYVVMTPPDTIFEINDVSPDARLVAIVFRDSIDMPEEIIHKASPTDFDRLLRMFYLVWDIVQVSPYRRKTVQHLLKAIVTDIQELKEAEVETTRKEGSTRTEELFLQFKRLVHQHCMEQRSIPFYADLLHITPHHLSAIIKKVSGQSVMYWINRATIQKAKVLLKTNGLMTFEIANRMNFPSASAFSKYFKRETGMTPRAYQESN</sequence>
<dbReference type="SMART" id="SM00342">
    <property type="entry name" value="HTH_ARAC"/>
    <property type="match status" value="1"/>
</dbReference>
<dbReference type="InterPro" id="IPR009057">
    <property type="entry name" value="Homeodomain-like_sf"/>
</dbReference>
<keyword evidence="1" id="KW-0805">Transcription regulation</keyword>
<evidence type="ECO:0000256" key="2">
    <source>
        <dbReference type="ARBA" id="ARBA00023125"/>
    </source>
</evidence>
<feature type="domain" description="HTH araC/xylS-type" evidence="4">
    <location>
        <begin position="187"/>
        <end position="285"/>
    </location>
</feature>
<reference evidence="5" key="1">
    <citation type="submission" date="2020-04" db="EMBL/GenBank/DDBJ databases">
        <title>Deep metagenomics examines the oral microbiome during advanced dental caries in children, revealing novel taxa and co-occurrences with host molecules.</title>
        <authorList>
            <person name="Baker J.L."/>
            <person name="Morton J.T."/>
            <person name="Dinis M."/>
            <person name="Alvarez R."/>
            <person name="Tran N.C."/>
            <person name="Knight R."/>
            <person name="Edlund A."/>
        </authorList>
    </citation>
    <scope>NUCLEOTIDE SEQUENCE</scope>
    <source>
        <strain evidence="5">JCVI_44_bin.5</strain>
    </source>
</reference>
<comment type="caution">
    <text evidence="5">The sequence shown here is derived from an EMBL/GenBank/DDBJ whole genome shotgun (WGS) entry which is preliminary data.</text>
</comment>
<name>A0A930HM25_9BACT</name>
<protein>
    <submittedName>
        <fullName evidence="5">AraC family transcriptional regulator</fullName>
    </submittedName>
</protein>
<proteinExistence type="predicted"/>
<dbReference type="PANTHER" id="PTHR43280:SF32">
    <property type="entry name" value="TRANSCRIPTIONAL REGULATORY PROTEIN"/>
    <property type="match status" value="1"/>
</dbReference>
<evidence type="ECO:0000256" key="1">
    <source>
        <dbReference type="ARBA" id="ARBA00023015"/>
    </source>
</evidence>
<gene>
    <name evidence="5" type="ORF">HXN26_05065</name>
</gene>
<dbReference type="EMBL" id="JABZSJ010000020">
    <property type="protein sequence ID" value="MBF1384211.1"/>
    <property type="molecule type" value="Genomic_DNA"/>
</dbReference>
<dbReference type="GO" id="GO:0003700">
    <property type="term" value="F:DNA-binding transcription factor activity"/>
    <property type="evidence" value="ECO:0007669"/>
    <property type="project" value="InterPro"/>
</dbReference>
<dbReference type="GO" id="GO:0043565">
    <property type="term" value="F:sequence-specific DNA binding"/>
    <property type="evidence" value="ECO:0007669"/>
    <property type="project" value="InterPro"/>
</dbReference>
<dbReference type="InterPro" id="IPR018060">
    <property type="entry name" value="HTH_AraC"/>
</dbReference>
<evidence type="ECO:0000256" key="3">
    <source>
        <dbReference type="ARBA" id="ARBA00023163"/>
    </source>
</evidence>
<dbReference type="Pfam" id="PF12833">
    <property type="entry name" value="HTH_18"/>
    <property type="match status" value="1"/>
</dbReference>
<evidence type="ECO:0000313" key="5">
    <source>
        <dbReference type="EMBL" id="MBF1384211.1"/>
    </source>
</evidence>
<evidence type="ECO:0000259" key="4">
    <source>
        <dbReference type="PROSITE" id="PS01124"/>
    </source>
</evidence>
<dbReference type="PANTHER" id="PTHR43280">
    <property type="entry name" value="ARAC-FAMILY TRANSCRIPTIONAL REGULATOR"/>
    <property type="match status" value="1"/>
</dbReference>
<dbReference type="RefSeq" id="WP_273159285.1">
    <property type="nucleotide sequence ID" value="NZ_JABZSJ010000020.1"/>
</dbReference>